<dbReference type="GO" id="GO:0005737">
    <property type="term" value="C:cytoplasm"/>
    <property type="evidence" value="ECO:0007669"/>
    <property type="project" value="TreeGrafter"/>
</dbReference>
<dbReference type="AlphaFoldDB" id="A0A226DAJ8"/>
<feature type="region of interest" description="Disordered" evidence="1">
    <location>
        <begin position="241"/>
        <end position="265"/>
    </location>
</feature>
<feature type="domain" description="CRAL-TRIO" evidence="2">
    <location>
        <begin position="65"/>
        <end position="251"/>
    </location>
</feature>
<organism evidence="3 4">
    <name type="scientific">Folsomia candida</name>
    <name type="common">Springtail</name>
    <dbReference type="NCBI Taxonomy" id="158441"/>
    <lineage>
        <taxon>Eukaryota</taxon>
        <taxon>Metazoa</taxon>
        <taxon>Ecdysozoa</taxon>
        <taxon>Arthropoda</taxon>
        <taxon>Hexapoda</taxon>
        <taxon>Collembola</taxon>
        <taxon>Entomobryomorpha</taxon>
        <taxon>Isotomoidea</taxon>
        <taxon>Isotomidae</taxon>
        <taxon>Proisotominae</taxon>
        <taxon>Folsomia</taxon>
    </lineage>
</organism>
<dbReference type="PANTHER" id="PTHR23324">
    <property type="entry name" value="SEC14 RELATED PROTEIN"/>
    <property type="match status" value="1"/>
</dbReference>
<dbReference type="InterPro" id="IPR036865">
    <property type="entry name" value="CRAL-TRIO_dom_sf"/>
</dbReference>
<dbReference type="SUPFAM" id="SSF52087">
    <property type="entry name" value="CRAL/TRIO domain"/>
    <property type="match status" value="1"/>
</dbReference>
<dbReference type="SMART" id="SM01100">
    <property type="entry name" value="CRAL_TRIO_N"/>
    <property type="match status" value="1"/>
</dbReference>
<dbReference type="Proteomes" id="UP000198287">
    <property type="component" value="Unassembled WGS sequence"/>
</dbReference>
<dbReference type="PROSITE" id="PS50191">
    <property type="entry name" value="CRAL_TRIO"/>
    <property type="match status" value="1"/>
</dbReference>
<feature type="compositionally biased region" description="Low complexity" evidence="1">
    <location>
        <begin position="255"/>
        <end position="265"/>
    </location>
</feature>
<comment type="caution">
    <text evidence="3">The sequence shown here is derived from an EMBL/GenBank/DDBJ whole genome shotgun (WGS) entry which is preliminary data.</text>
</comment>
<dbReference type="PRINTS" id="PR00180">
    <property type="entry name" value="CRETINALDHBP"/>
</dbReference>
<dbReference type="Gene3D" id="3.40.525.10">
    <property type="entry name" value="CRAL-TRIO lipid binding domain"/>
    <property type="match status" value="1"/>
</dbReference>
<dbReference type="Pfam" id="PF00650">
    <property type="entry name" value="CRAL_TRIO"/>
    <property type="match status" value="1"/>
</dbReference>
<dbReference type="InterPro" id="IPR051064">
    <property type="entry name" value="SEC14/CRAL-TRIO_domain"/>
</dbReference>
<accession>A0A226DAJ8</accession>
<evidence type="ECO:0000313" key="4">
    <source>
        <dbReference type="Proteomes" id="UP000198287"/>
    </source>
</evidence>
<dbReference type="InterPro" id="IPR011074">
    <property type="entry name" value="CRAL/TRIO_N_dom"/>
</dbReference>
<dbReference type="PANTHER" id="PTHR23324:SF83">
    <property type="entry name" value="SEC14-LIKE PROTEIN 2"/>
    <property type="match status" value="1"/>
</dbReference>
<dbReference type="OrthoDB" id="75724at2759"/>
<evidence type="ECO:0000313" key="3">
    <source>
        <dbReference type="EMBL" id="OXA42575.1"/>
    </source>
</evidence>
<dbReference type="SUPFAM" id="SSF46938">
    <property type="entry name" value="CRAL/TRIO N-terminal domain"/>
    <property type="match status" value="1"/>
</dbReference>
<gene>
    <name evidence="3" type="ORF">Fcan01_22667</name>
</gene>
<dbReference type="CDD" id="cd00170">
    <property type="entry name" value="SEC14"/>
    <property type="match status" value="1"/>
</dbReference>
<dbReference type="InterPro" id="IPR036273">
    <property type="entry name" value="CRAL/TRIO_N_dom_sf"/>
</dbReference>
<dbReference type="InterPro" id="IPR001251">
    <property type="entry name" value="CRAL-TRIO_dom"/>
</dbReference>
<evidence type="ECO:0000256" key="1">
    <source>
        <dbReference type="SAM" id="MobiDB-lite"/>
    </source>
</evidence>
<keyword evidence="4" id="KW-1185">Reference proteome</keyword>
<sequence>MAELTNEEVELVDQFRKRFDDNVLNDDEHRSDQFLIRWVRARNGNLDAAETMLQESFRWRKEHDLSSAVRQEFPPILHQLAPYHIGRRDRQGRLVVEVDFGKWDIRKIVSTLGETEFFNYTNKFFEEIMLEIAKCRMGEKSMAKTQITVFIDFSGYSYSQLLNVRGVQSTINMAGKYEAHYPEILAVGVIINAPTVFSMFYSLVKPLLPVETVAKLQIYGSDRSTWEPVVDALVEKDQVGVGYGGTATRPPPQTPTTAESTTPTQ</sequence>
<protein>
    <recommendedName>
        <fullName evidence="2">CRAL-TRIO domain-containing protein</fullName>
    </recommendedName>
</protein>
<proteinExistence type="predicted"/>
<evidence type="ECO:0000259" key="2">
    <source>
        <dbReference type="PROSITE" id="PS50191"/>
    </source>
</evidence>
<name>A0A226DAJ8_FOLCA</name>
<dbReference type="SMART" id="SM00516">
    <property type="entry name" value="SEC14"/>
    <property type="match status" value="1"/>
</dbReference>
<dbReference type="EMBL" id="LNIX01000025">
    <property type="protein sequence ID" value="OXA42575.1"/>
    <property type="molecule type" value="Genomic_DNA"/>
</dbReference>
<reference evidence="3 4" key="1">
    <citation type="submission" date="2015-12" db="EMBL/GenBank/DDBJ databases">
        <title>The genome of Folsomia candida.</title>
        <authorList>
            <person name="Faddeeva A."/>
            <person name="Derks M.F."/>
            <person name="Anvar Y."/>
            <person name="Smit S."/>
            <person name="Van Straalen N."/>
            <person name="Roelofs D."/>
        </authorList>
    </citation>
    <scope>NUCLEOTIDE SEQUENCE [LARGE SCALE GENOMIC DNA]</scope>
    <source>
        <strain evidence="3 4">VU population</strain>
        <tissue evidence="3">Whole body</tissue>
    </source>
</reference>